<evidence type="ECO:0000313" key="6">
    <source>
        <dbReference type="Proteomes" id="UP001318040"/>
    </source>
</evidence>
<feature type="compositionally biased region" description="Acidic residues" evidence="4">
    <location>
        <begin position="1"/>
        <end position="13"/>
    </location>
</feature>
<dbReference type="PROSITE" id="PS51279">
    <property type="entry name" value="BCNT_C"/>
    <property type="match status" value="1"/>
</dbReference>
<evidence type="ECO:0000256" key="1">
    <source>
        <dbReference type="ARBA" id="ARBA00019033"/>
    </source>
</evidence>
<keyword evidence="3" id="KW-0158">Chromosome</keyword>
<evidence type="ECO:0000256" key="4">
    <source>
        <dbReference type="SAM" id="MobiDB-lite"/>
    </source>
</evidence>
<feature type="domain" description="BCNT-C" evidence="5">
    <location>
        <begin position="238"/>
        <end position="319"/>
    </location>
</feature>
<feature type="compositionally biased region" description="Polar residues" evidence="4">
    <location>
        <begin position="145"/>
        <end position="156"/>
    </location>
</feature>
<dbReference type="PANTHER" id="PTHR48407:SF1">
    <property type="entry name" value="CRANIOFACIAL DEVELOPMENT PROTEIN 1"/>
    <property type="match status" value="1"/>
</dbReference>
<dbReference type="KEGG" id="pmrn:116945819"/>
<feature type="region of interest" description="Disordered" evidence="4">
    <location>
        <begin position="188"/>
        <end position="244"/>
    </location>
</feature>
<feature type="compositionally biased region" description="Basic residues" evidence="4">
    <location>
        <begin position="48"/>
        <end position="61"/>
    </location>
</feature>
<keyword evidence="6" id="KW-1185">Reference proteome</keyword>
<reference evidence="7" key="1">
    <citation type="submission" date="2025-08" db="UniProtKB">
        <authorList>
            <consortium name="RefSeq"/>
        </authorList>
    </citation>
    <scope>IDENTIFICATION</scope>
    <source>
        <tissue evidence="7">Sperm</tissue>
    </source>
</reference>
<name>A0AAJ7X080_PETMA</name>
<dbReference type="RefSeq" id="XP_032816277.1">
    <property type="nucleotide sequence ID" value="XM_032960386.1"/>
</dbReference>
<proteinExistence type="predicted"/>
<dbReference type="PANTHER" id="PTHR48407">
    <property type="entry name" value="CRANIOFACIAL DEVELOPMENT PROTEIN 1"/>
    <property type="match status" value="1"/>
</dbReference>
<dbReference type="GO" id="GO:0000776">
    <property type="term" value="C:kinetochore"/>
    <property type="evidence" value="ECO:0007669"/>
    <property type="project" value="UniProtKB-KW"/>
</dbReference>
<dbReference type="GO" id="GO:0000812">
    <property type="term" value="C:Swr1 complex"/>
    <property type="evidence" value="ECO:0007669"/>
    <property type="project" value="TreeGrafter"/>
</dbReference>
<dbReference type="Pfam" id="PF07572">
    <property type="entry name" value="BCNT"/>
    <property type="match status" value="1"/>
</dbReference>
<sequence length="319" mass="34121">MSDSEDLSSENDSDYVPSAEESSDDEGDQAGHDEVEEDGDDEVAAAAMKKKAPSLKKRRAASTKGLLGARKRTRIGGIRLSGDEAEEESGGQGSPGQEDAEGAAVATETPADSGKSKSRADDLWASFLSDVGQKPKAKEDGQAEVNKTPSQSSTAVKTEARKETERPREGAKVSITKVFDFAGEEVRVTKEVDAESKEARSYLKSLEAEKEEGKEEDEKGGSGSGTASTAPSLASKRPGGAAGLSAVLGQIGGKKTKMSTLEKSKMDWDQFKEVEGISDELATHNRGKAGYIERQAFLDRVDHRTFEIEKSIRLTKSKR</sequence>
<feature type="compositionally biased region" description="Acidic residues" evidence="4">
    <location>
        <begin position="21"/>
        <end position="43"/>
    </location>
</feature>
<evidence type="ECO:0000259" key="5">
    <source>
        <dbReference type="PROSITE" id="PS51279"/>
    </source>
</evidence>
<dbReference type="AlphaFoldDB" id="A0AAJ7X080"/>
<gene>
    <name evidence="7" type="primary">CFDP1</name>
</gene>
<comment type="function">
    <text evidence="3">May play a role during embryogenesis.</text>
</comment>
<feature type="compositionally biased region" description="Basic and acidic residues" evidence="4">
    <location>
        <begin position="188"/>
        <end position="220"/>
    </location>
</feature>
<keyword evidence="3" id="KW-0217">Developmental protein</keyword>
<evidence type="ECO:0000256" key="2">
    <source>
        <dbReference type="ARBA" id="ARBA00030244"/>
    </source>
</evidence>
<dbReference type="CTD" id="10428"/>
<dbReference type="InterPro" id="IPR027124">
    <property type="entry name" value="Swc5/CFDP1/2"/>
</dbReference>
<dbReference type="Proteomes" id="UP001318040">
    <property type="component" value="Chromosome 25"/>
</dbReference>
<organism evidence="6 7">
    <name type="scientific">Petromyzon marinus</name>
    <name type="common">Sea lamprey</name>
    <dbReference type="NCBI Taxonomy" id="7757"/>
    <lineage>
        <taxon>Eukaryota</taxon>
        <taxon>Metazoa</taxon>
        <taxon>Chordata</taxon>
        <taxon>Craniata</taxon>
        <taxon>Vertebrata</taxon>
        <taxon>Cyclostomata</taxon>
        <taxon>Hyperoartia</taxon>
        <taxon>Petromyzontiformes</taxon>
        <taxon>Petromyzontidae</taxon>
        <taxon>Petromyzon</taxon>
    </lineage>
</organism>
<feature type="compositionally biased region" description="Low complexity" evidence="4">
    <location>
        <begin position="225"/>
        <end position="235"/>
    </location>
</feature>
<accession>A0AAJ7X080</accession>
<protein>
    <recommendedName>
        <fullName evidence="1 3">Craniofacial development protein 1</fullName>
    </recommendedName>
    <alternativeName>
        <fullName evidence="2 3">Bucentaur</fullName>
    </alternativeName>
</protein>
<evidence type="ECO:0000313" key="7">
    <source>
        <dbReference type="RefSeq" id="XP_032816277.1"/>
    </source>
</evidence>
<feature type="compositionally biased region" description="Basic and acidic residues" evidence="4">
    <location>
        <begin position="158"/>
        <end position="171"/>
    </location>
</feature>
<dbReference type="InterPro" id="IPR011421">
    <property type="entry name" value="BCNT-C"/>
</dbReference>
<feature type="region of interest" description="Disordered" evidence="4">
    <location>
        <begin position="1"/>
        <end position="174"/>
    </location>
</feature>
<comment type="subcellular location">
    <subcellularLocation>
        <location evidence="3">Chromosome</location>
        <location evidence="3">Centromere</location>
        <location evidence="3">Kinetochore</location>
    </subcellularLocation>
</comment>
<keyword evidence="3" id="KW-0995">Kinetochore</keyword>
<evidence type="ECO:0000256" key="3">
    <source>
        <dbReference type="RuleBase" id="RU363092"/>
    </source>
</evidence>